<feature type="domain" description="Thioredoxin" evidence="2">
    <location>
        <begin position="20"/>
        <end position="158"/>
    </location>
</feature>
<sequence length="177" mass="18980">MLAVTALGGCEDRKEAANQEATGSAAPELVATTLAGDVVRLEDLRGKVVLVNFWLAECGPCLAELPDFDRYYQAHKHEGLEILAINMGQSEDAVRKAIRRIDVTFPMLADPLKITTTRYNVLAAPTSFLVDAEGRLVERINGPMNHQDLTNRLAPLLNDAPADGEAAPAQGDGNAAT</sequence>
<evidence type="ECO:0000256" key="1">
    <source>
        <dbReference type="SAM" id="MobiDB-lite"/>
    </source>
</evidence>
<accession>A0A5M6ICX7</accession>
<dbReference type="Gene3D" id="3.40.30.10">
    <property type="entry name" value="Glutaredoxin"/>
    <property type="match status" value="1"/>
</dbReference>
<name>A0A5M6ICX7_9PROT</name>
<dbReference type="Pfam" id="PF00578">
    <property type="entry name" value="AhpC-TSA"/>
    <property type="match status" value="1"/>
</dbReference>
<dbReference type="InterPro" id="IPR000866">
    <property type="entry name" value="AhpC/TSA"/>
</dbReference>
<dbReference type="AlphaFoldDB" id="A0A5M6ICX7"/>
<feature type="region of interest" description="Disordered" evidence="1">
    <location>
        <begin position="158"/>
        <end position="177"/>
    </location>
</feature>
<dbReference type="Proteomes" id="UP000324065">
    <property type="component" value="Unassembled WGS sequence"/>
</dbReference>
<dbReference type="PROSITE" id="PS51352">
    <property type="entry name" value="THIOREDOXIN_2"/>
    <property type="match status" value="1"/>
</dbReference>
<dbReference type="OrthoDB" id="9799347at2"/>
<dbReference type="GO" id="GO:0016209">
    <property type="term" value="F:antioxidant activity"/>
    <property type="evidence" value="ECO:0007669"/>
    <property type="project" value="InterPro"/>
</dbReference>
<organism evidence="3 4">
    <name type="scientific">Roseospira marina</name>
    <dbReference type="NCBI Taxonomy" id="140057"/>
    <lineage>
        <taxon>Bacteria</taxon>
        <taxon>Pseudomonadati</taxon>
        <taxon>Pseudomonadota</taxon>
        <taxon>Alphaproteobacteria</taxon>
        <taxon>Rhodospirillales</taxon>
        <taxon>Rhodospirillaceae</taxon>
        <taxon>Roseospira</taxon>
    </lineage>
</organism>
<dbReference type="CDD" id="cd02966">
    <property type="entry name" value="TlpA_like_family"/>
    <property type="match status" value="1"/>
</dbReference>
<proteinExistence type="predicted"/>
<dbReference type="InterPro" id="IPR013766">
    <property type="entry name" value="Thioredoxin_domain"/>
</dbReference>
<dbReference type="EMBL" id="VWPJ01000006">
    <property type="protein sequence ID" value="KAA5606106.1"/>
    <property type="molecule type" value="Genomic_DNA"/>
</dbReference>
<dbReference type="PANTHER" id="PTHR42852:SF13">
    <property type="entry name" value="PROTEIN DIPZ"/>
    <property type="match status" value="1"/>
</dbReference>
<dbReference type="PANTHER" id="PTHR42852">
    <property type="entry name" value="THIOL:DISULFIDE INTERCHANGE PROTEIN DSBE"/>
    <property type="match status" value="1"/>
</dbReference>
<evidence type="ECO:0000259" key="2">
    <source>
        <dbReference type="PROSITE" id="PS51352"/>
    </source>
</evidence>
<reference evidence="3 4" key="1">
    <citation type="submission" date="2019-09" db="EMBL/GenBank/DDBJ databases">
        <title>Genome sequence of Roseospira marina, one of the more divergent members of the non-sulfur purple photosynthetic bacterial family, the Rhodospirillaceae.</title>
        <authorList>
            <person name="Meyer T."/>
            <person name="Kyndt J."/>
        </authorList>
    </citation>
    <scope>NUCLEOTIDE SEQUENCE [LARGE SCALE GENOMIC DNA]</scope>
    <source>
        <strain evidence="3 4">DSM 15113</strain>
    </source>
</reference>
<keyword evidence="4" id="KW-1185">Reference proteome</keyword>
<dbReference type="InterPro" id="IPR036249">
    <property type="entry name" value="Thioredoxin-like_sf"/>
</dbReference>
<dbReference type="SUPFAM" id="SSF52833">
    <property type="entry name" value="Thioredoxin-like"/>
    <property type="match status" value="1"/>
</dbReference>
<comment type="caution">
    <text evidence="3">The sequence shown here is derived from an EMBL/GenBank/DDBJ whole genome shotgun (WGS) entry which is preliminary data.</text>
</comment>
<evidence type="ECO:0000313" key="4">
    <source>
        <dbReference type="Proteomes" id="UP000324065"/>
    </source>
</evidence>
<protein>
    <submittedName>
        <fullName evidence="3">TlpA family protein disulfide reductase</fullName>
    </submittedName>
</protein>
<gene>
    <name evidence="3" type="ORF">F1188_08425</name>
</gene>
<dbReference type="GO" id="GO:0016491">
    <property type="term" value="F:oxidoreductase activity"/>
    <property type="evidence" value="ECO:0007669"/>
    <property type="project" value="InterPro"/>
</dbReference>
<evidence type="ECO:0000313" key="3">
    <source>
        <dbReference type="EMBL" id="KAA5606106.1"/>
    </source>
</evidence>
<dbReference type="InterPro" id="IPR050553">
    <property type="entry name" value="Thioredoxin_ResA/DsbE_sf"/>
</dbReference>